<sequence length="41" mass="4646">MAIFSIENCQTRIALLSCTGYPSTQFFLLNCKICLCRLCIL</sequence>
<name>A0AAG5DXC3_ANOAO</name>
<dbReference type="Proteomes" id="UP000075880">
    <property type="component" value="Unassembled WGS sequence"/>
</dbReference>
<dbReference type="AlphaFoldDB" id="A0AAG5DXC3"/>
<evidence type="ECO:0000313" key="1">
    <source>
        <dbReference type="EnsemblMetazoa" id="ENSAATROPP015494"/>
    </source>
</evidence>
<reference evidence="1" key="1">
    <citation type="submission" date="2024-04" db="UniProtKB">
        <authorList>
            <consortium name="EnsemblMetazoa"/>
        </authorList>
    </citation>
    <scope>IDENTIFICATION</scope>
    <source>
        <strain evidence="1">EBRO</strain>
    </source>
</reference>
<proteinExistence type="predicted"/>
<protein>
    <submittedName>
        <fullName evidence="1">Uncharacterized protein</fullName>
    </submittedName>
</protein>
<accession>A0AAG5DXC3</accession>
<organism evidence="1 2">
    <name type="scientific">Anopheles atroparvus</name>
    <name type="common">European mosquito</name>
    <dbReference type="NCBI Taxonomy" id="41427"/>
    <lineage>
        <taxon>Eukaryota</taxon>
        <taxon>Metazoa</taxon>
        <taxon>Ecdysozoa</taxon>
        <taxon>Arthropoda</taxon>
        <taxon>Hexapoda</taxon>
        <taxon>Insecta</taxon>
        <taxon>Pterygota</taxon>
        <taxon>Neoptera</taxon>
        <taxon>Endopterygota</taxon>
        <taxon>Diptera</taxon>
        <taxon>Nematocera</taxon>
        <taxon>Culicoidea</taxon>
        <taxon>Culicidae</taxon>
        <taxon>Anophelinae</taxon>
        <taxon>Anopheles</taxon>
    </lineage>
</organism>
<evidence type="ECO:0000313" key="2">
    <source>
        <dbReference type="Proteomes" id="UP000075880"/>
    </source>
</evidence>
<dbReference type="EnsemblMetazoa" id="ENSAATROPT017539">
    <property type="protein sequence ID" value="ENSAATROPP015494"/>
    <property type="gene ID" value="ENSAATROPG014334"/>
</dbReference>
<keyword evidence="2" id="KW-1185">Reference proteome</keyword>